<organism evidence="1 2">
    <name type="scientific">Paramuricea clavata</name>
    <name type="common">Red gorgonian</name>
    <name type="synonym">Violescent sea-whip</name>
    <dbReference type="NCBI Taxonomy" id="317549"/>
    <lineage>
        <taxon>Eukaryota</taxon>
        <taxon>Metazoa</taxon>
        <taxon>Cnidaria</taxon>
        <taxon>Anthozoa</taxon>
        <taxon>Octocorallia</taxon>
        <taxon>Malacalcyonacea</taxon>
        <taxon>Plexauridae</taxon>
        <taxon>Paramuricea</taxon>
    </lineage>
</organism>
<dbReference type="AlphaFoldDB" id="A0A6S7FMX7"/>
<reference evidence="1" key="1">
    <citation type="submission" date="2020-04" db="EMBL/GenBank/DDBJ databases">
        <authorList>
            <person name="Alioto T."/>
            <person name="Alioto T."/>
            <person name="Gomez Garrido J."/>
        </authorList>
    </citation>
    <scope>NUCLEOTIDE SEQUENCE</scope>
    <source>
        <strain evidence="1">A484AB</strain>
    </source>
</reference>
<sequence>MNDVEKNLHLQDVKIDCIERVLKDTNTGALDPTGNQHEVIHNVDKMCQVKAYIGTLKHAWALSEAAIWFANGVEQESLADDVEENWLSCEHQVQEKELMNKGRKEAEKVKNDIEDVQEELEEHAEEIQTADEAIREQKVQIQNRLSVVKEKMEKLKKLQERKELLESQKREHASACGTASYTKEHLTEKLEQTTGAREQCSAAVDSLSEHTTLLESERDAGQKALTKLEEMLSTSNAEQEKSLNSSEQERMDSFYNFVTSCGLRVVNFAENWIEIEISDIYDSQDVSTLLLTVHFGEGDDPVPVEDVTANCSTSFIKDLIDHLKSTHELKVFNFEVQKRFHNHVKLLKEMKLLQKRFAIDWNEDELVVRLMLGKAGQIVCNLKVENEYPTNGDASVEEIHGADPAIIFQDSLVSDSHVSGAYGY</sequence>
<gene>
    <name evidence="1" type="ORF">PACLA_8A087844</name>
</gene>
<name>A0A6S7FMX7_PARCT</name>
<protein>
    <submittedName>
        <fullName evidence="1">Uncharacterized protein</fullName>
    </submittedName>
</protein>
<dbReference type="Proteomes" id="UP001152795">
    <property type="component" value="Unassembled WGS sequence"/>
</dbReference>
<dbReference type="EMBL" id="CACRXK020000153">
    <property type="protein sequence ID" value="CAB3978937.1"/>
    <property type="molecule type" value="Genomic_DNA"/>
</dbReference>
<keyword evidence="2" id="KW-1185">Reference proteome</keyword>
<dbReference type="OrthoDB" id="9893446at2759"/>
<comment type="caution">
    <text evidence="1">The sequence shown here is derived from an EMBL/GenBank/DDBJ whole genome shotgun (WGS) entry which is preliminary data.</text>
</comment>
<proteinExistence type="predicted"/>
<evidence type="ECO:0000313" key="2">
    <source>
        <dbReference type="Proteomes" id="UP001152795"/>
    </source>
</evidence>
<accession>A0A6S7FMX7</accession>
<evidence type="ECO:0000313" key="1">
    <source>
        <dbReference type="EMBL" id="CAB3978937.1"/>
    </source>
</evidence>